<sequence length="126" mass="14811">MGRVFLIEKEEPAFTCTTCNAQIALGAHLLDDFYNLFEFYQVYNVMVREDVVPYGNDLYYGYEVSCVNCCTVIGWRQIEDEPVTLYFRFAHGRIALHHHHHHHKILRTFNHNGFYLSLSQSPCYSL</sequence>
<evidence type="ECO:0000313" key="2">
    <source>
        <dbReference type="EnsemblPlants" id="Bra027799.1-P"/>
    </source>
</evidence>
<proteinExistence type="predicted"/>
<reference evidence="3" key="2">
    <citation type="journal article" date="2018" name="Hortic Res">
        <title>Improved Brassica rapa reference genome by single-molecule sequencing and chromosome conformation capture technologies.</title>
        <authorList>
            <person name="Zhang L."/>
            <person name="Cai X."/>
            <person name="Wu J."/>
            <person name="Liu M."/>
            <person name="Grob S."/>
            <person name="Cheng F."/>
            <person name="Liang J."/>
            <person name="Cai C."/>
            <person name="Liu Z."/>
            <person name="Liu B."/>
            <person name="Wang F."/>
            <person name="Li S."/>
            <person name="Liu F."/>
            <person name="Li X."/>
            <person name="Cheng L."/>
            <person name="Yang W."/>
            <person name="Li M.H."/>
            <person name="Grossniklaus U."/>
            <person name="Zheng H."/>
            <person name="Wang X."/>
        </authorList>
    </citation>
    <scope>NUCLEOTIDE SEQUENCE [LARGE SCALE GENOMIC DNA]</scope>
    <source>
        <strain evidence="3">cv. Chiifu-401-42</strain>
    </source>
</reference>
<reference evidence="2" key="4">
    <citation type="submission" date="2023-03" db="UniProtKB">
        <authorList>
            <consortium name="EnsemblPlants"/>
        </authorList>
    </citation>
    <scope>IDENTIFICATION</scope>
    <source>
        <strain evidence="2">cv. Chiifu-401-42</strain>
    </source>
</reference>
<name>M4EG85_BRACM</name>
<dbReference type="EnsemblPlants" id="Bra027799.1">
    <property type="protein sequence ID" value="Bra027799.1-P"/>
    <property type="gene ID" value="Bra027799"/>
</dbReference>
<evidence type="ECO:0000313" key="3">
    <source>
        <dbReference type="Proteomes" id="UP000011750"/>
    </source>
</evidence>
<dbReference type="InParanoid" id="M4EG85"/>
<accession>A0A8D9CMA5</accession>
<evidence type="ECO:0008006" key="5">
    <source>
        <dbReference type="Google" id="ProtNLM"/>
    </source>
</evidence>
<reference evidence="3" key="1">
    <citation type="journal article" date="2011" name="Nat. Genet.">
        <title>The genome of the mesopolyploid crop species Brassica rapa.</title>
        <authorList>
            <consortium name="Brassica rapa Genome Sequencing Project Consortium"/>
            <person name="Wang X."/>
            <person name="Wang H."/>
            <person name="Wang J."/>
            <person name="Sun R."/>
            <person name="Wu J."/>
            <person name="Liu S."/>
            <person name="Bai Y."/>
            <person name="Mun J.H."/>
            <person name="Bancroft I."/>
            <person name="Cheng F."/>
            <person name="Huang S."/>
            <person name="Li X."/>
            <person name="Hua W."/>
            <person name="Wang J."/>
            <person name="Wang X."/>
            <person name="Freeling M."/>
            <person name="Pires J.C."/>
            <person name="Paterson A.H."/>
            <person name="Chalhoub B."/>
            <person name="Wang B."/>
            <person name="Hayward A."/>
            <person name="Sharpe A.G."/>
            <person name="Park B.S."/>
            <person name="Weisshaar B."/>
            <person name="Liu B."/>
            <person name="Li B."/>
            <person name="Liu B."/>
            <person name="Tong C."/>
            <person name="Song C."/>
            <person name="Duran C."/>
            <person name="Peng C."/>
            <person name="Geng C."/>
            <person name="Koh C."/>
            <person name="Lin C."/>
            <person name="Edwards D."/>
            <person name="Mu D."/>
            <person name="Shen D."/>
            <person name="Soumpourou E."/>
            <person name="Li F."/>
            <person name="Fraser F."/>
            <person name="Conant G."/>
            <person name="Lassalle G."/>
            <person name="King G.J."/>
            <person name="Bonnema G."/>
            <person name="Tang H."/>
            <person name="Wang H."/>
            <person name="Belcram H."/>
            <person name="Zhou H."/>
            <person name="Hirakawa H."/>
            <person name="Abe H."/>
            <person name="Guo H."/>
            <person name="Wang H."/>
            <person name="Jin H."/>
            <person name="Parkin I.A."/>
            <person name="Batley J."/>
            <person name="Kim J.S."/>
            <person name="Just J."/>
            <person name="Li J."/>
            <person name="Xu J."/>
            <person name="Deng J."/>
            <person name="Kim J.A."/>
            <person name="Li J."/>
            <person name="Yu J."/>
            <person name="Meng J."/>
            <person name="Wang J."/>
            <person name="Min J."/>
            <person name="Poulain J."/>
            <person name="Wang J."/>
            <person name="Hatakeyama K."/>
            <person name="Wu K."/>
            <person name="Wang L."/>
            <person name="Fang L."/>
            <person name="Trick M."/>
            <person name="Links M.G."/>
            <person name="Zhao M."/>
            <person name="Jin M."/>
            <person name="Ramchiary N."/>
            <person name="Drou N."/>
            <person name="Berkman P.J."/>
            <person name="Cai Q."/>
            <person name="Huang Q."/>
            <person name="Li R."/>
            <person name="Tabata S."/>
            <person name="Cheng S."/>
            <person name="Zhang S."/>
            <person name="Zhang S."/>
            <person name="Huang S."/>
            <person name="Sato S."/>
            <person name="Sun S."/>
            <person name="Kwon S.J."/>
            <person name="Choi S.R."/>
            <person name="Lee T.H."/>
            <person name="Fan W."/>
            <person name="Zhao X."/>
            <person name="Tan X."/>
            <person name="Xu X."/>
            <person name="Wang Y."/>
            <person name="Qiu Y."/>
            <person name="Yin Y."/>
            <person name="Li Y."/>
            <person name="Du Y."/>
            <person name="Liao Y."/>
            <person name="Lim Y."/>
            <person name="Narusaka Y."/>
            <person name="Wang Y."/>
            <person name="Wang Z."/>
            <person name="Li Z."/>
            <person name="Wang Z."/>
            <person name="Xiong Z."/>
            <person name="Zhang Z."/>
        </authorList>
    </citation>
    <scope>NUCLEOTIDE SEQUENCE [LARGE SCALE GENOMIC DNA]</scope>
    <source>
        <strain evidence="3">cv. Chiifu-401-42</strain>
    </source>
</reference>
<accession>M4EG85</accession>
<evidence type="ECO:0000313" key="4">
    <source>
        <dbReference type="Proteomes" id="UP000694005"/>
    </source>
</evidence>
<evidence type="ECO:0000313" key="1">
    <source>
        <dbReference type="EMBL" id="CAG7861200.1"/>
    </source>
</evidence>
<dbReference type="Gramene" id="A09p16670.2_BraZ1">
    <property type="protein sequence ID" value="A09p16670.2_BraZ1.CDS"/>
    <property type="gene ID" value="A09g16670.2_BraZ1"/>
</dbReference>
<dbReference type="EMBL" id="LS974625">
    <property type="protein sequence ID" value="CAG7861200.1"/>
    <property type="molecule type" value="Genomic_DNA"/>
</dbReference>
<organism evidence="2 3">
    <name type="scientific">Brassica campestris</name>
    <name type="common">Field mustard</name>
    <dbReference type="NCBI Taxonomy" id="3711"/>
    <lineage>
        <taxon>Eukaryota</taxon>
        <taxon>Viridiplantae</taxon>
        <taxon>Streptophyta</taxon>
        <taxon>Embryophyta</taxon>
        <taxon>Tracheophyta</taxon>
        <taxon>Spermatophyta</taxon>
        <taxon>Magnoliopsida</taxon>
        <taxon>eudicotyledons</taxon>
        <taxon>Gunneridae</taxon>
        <taxon>Pentapetalae</taxon>
        <taxon>rosids</taxon>
        <taxon>malvids</taxon>
        <taxon>Brassicales</taxon>
        <taxon>Brassicaceae</taxon>
        <taxon>Brassiceae</taxon>
        <taxon>Brassica</taxon>
    </lineage>
</organism>
<dbReference type="OMA" id="NCCTVIG"/>
<dbReference type="HOGENOM" id="CLU_1984722_0_0_1"/>
<keyword evidence="3" id="KW-1185">Reference proteome</keyword>
<dbReference type="Proteomes" id="UP000011750">
    <property type="component" value="Chromosome A09"/>
</dbReference>
<dbReference type="Gramene" id="Bra027799.1">
    <property type="protein sequence ID" value="Bra027799.1-P"/>
    <property type="gene ID" value="Bra027799"/>
</dbReference>
<protein>
    <recommendedName>
        <fullName evidence="5">Yippee domain-containing protein</fullName>
    </recommendedName>
</protein>
<dbReference type="Proteomes" id="UP000694005">
    <property type="component" value="Chromosome A09"/>
</dbReference>
<reference evidence="1 4" key="3">
    <citation type="submission" date="2021-07" db="EMBL/GenBank/DDBJ databases">
        <authorList>
            <consortium name="Genoscope - CEA"/>
            <person name="William W."/>
        </authorList>
    </citation>
    <scope>NUCLEOTIDE SEQUENCE [LARGE SCALE GENOMIC DNA]</scope>
</reference>
<dbReference type="AlphaFoldDB" id="M4EG85"/>
<gene>
    <name evidence="1" type="ORF">BRAPAZ1V2_A09P16670.2</name>
</gene>